<gene>
    <name evidence="1" type="ORF">MSG28_004815</name>
</gene>
<dbReference type="EMBL" id="CM046107">
    <property type="protein sequence ID" value="KAI8432421.1"/>
    <property type="molecule type" value="Genomic_DNA"/>
</dbReference>
<keyword evidence="2" id="KW-1185">Reference proteome</keyword>
<proteinExistence type="predicted"/>
<comment type="caution">
    <text evidence="1">The sequence shown here is derived from an EMBL/GenBank/DDBJ whole genome shotgun (WGS) entry which is preliminary data.</text>
</comment>
<evidence type="ECO:0000313" key="2">
    <source>
        <dbReference type="Proteomes" id="UP001064048"/>
    </source>
</evidence>
<evidence type="ECO:0000313" key="1">
    <source>
        <dbReference type="EMBL" id="KAI8432421.1"/>
    </source>
</evidence>
<protein>
    <submittedName>
        <fullName evidence="1">Uncharacterized protein</fullName>
    </submittedName>
</protein>
<dbReference type="Proteomes" id="UP001064048">
    <property type="component" value="Chromosome 7"/>
</dbReference>
<organism evidence="1 2">
    <name type="scientific">Choristoneura fumiferana</name>
    <name type="common">Spruce budworm moth</name>
    <name type="synonym">Archips fumiferana</name>
    <dbReference type="NCBI Taxonomy" id="7141"/>
    <lineage>
        <taxon>Eukaryota</taxon>
        <taxon>Metazoa</taxon>
        <taxon>Ecdysozoa</taxon>
        <taxon>Arthropoda</taxon>
        <taxon>Hexapoda</taxon>
        <taxon>Insecta</taxon>
        <taxon>Pterygota</taxon>
        <taxon>Neoptera</taxon>
        <taxon>Endopterygota</taxon>
        <taxon>Lepidoptera</taxon>
        <taxon>Glossata</taxon>
        <taxon>Ditrysia</taxon>
        <taxon>Tortricoidea</taxon>
        <taxon>Tortricidae</taxon>
        <taxon>Tortricinae</taxon>
        <taxon>Choristoneura</taxon>
    </lineage>
</organism>
<name>A0ACC0K8R6_CHOFU</name>
<accession>A0ACC0K8R6</accession>
<sequence>MSMAADVAALVSSKLLFCGFKLSNMGLILSKVNAYSSLERRSRVLRPRAPSSQPEGSATSLLSSRDSLSSCDSPSNALSEINFSSFFPKSNSCKFHNSANVNSTLQVIPERALLTFVNEKYLFNASLIIKRHSRRSKYCFNIEAVTKQRFDDNMTIRRRTPIHILVDPPGVRGPQNEHLRIMNMTVPADDFPNVWPFERCKVKASITHTPTSDIVATADIYSLLGTGVLSEEEGLGSSSYAGPVRIGNLTHTIELLRILKN</sequence>
<reference evidence="1 2" key="1">
    <citation type="journal article" date="2022" name="Genome Biol. Evol.">
        <title>The Spruce Budworm Genome: Reconstructing the Evolutionary History of Antifreeze Proteins.</title>
        <authorList>
            <person name="Beliveau C."/>
            <person name="Gagne P."/>
            <person name="Picq S."/>
            <person name="Vernygora O."/>
            <person name="Keeling C.I."/>
            <person name="Pinkney K."/>
            <person name="Doucet D."/>
            <person name="Wen F."/>
            <person name="Johnston J.S."/>
            <person name="Maaroufi H."/>
            <person name="Boyle B."/>
            <person name="Laroche J."/>
            <person name="Dewar K."/>
            <person name="Juretic N."/>
            <person name="Blackburn G."/>
            <person name="Nisole A."/>
            <person name="Brunet B."/>
            <person name="Brandao M."/>
            <person name="Lumley L."/>
            <person name="Duan J."/>
            <person name="Quan G."/>
            <person name="Lucarotti C.J."/>
            <person name="Roe A.D."/>
            <person name="Sperling F.A.H."/>
            <person name="Levesque R.C."/>
            <person name="Cusson M."/>
        </authorList>
    </citation>
    <scope>NUCLEOTIDE SEQUENCE [LARGE SCALE GENOMIC DNA]</scope>
    <source>
        <strain evidence="1">Glfc:IPQL:Cfum</strain>
    </source>
</reference>